<dbReference type="AlphaFoldDB" id="A0A6P0CKC3"/>
<comment type="caution">
    <text evidence="2">The sequence shown here is derived from an EMBL/GenBank/DDBJ whole genome shotgun (WGS) entry which is preliminary data.</text>
</comment>
<evidence type="ECO:0008006" key="4">
    <source>
        <dbReference type="Google" id="ProtNLM"/>
    </source>
</evidence>
<evidence type="ECO:0000313" key="2">
    <source>
        <dbReference type="EMBL" id="NEK24983.1"/>
    </source>
</evidence>
<dbReference type="EMBL" id="JAABNT010000030">
    <property type="protein sequence ID" value="NEK24983.1"/>
    <property type="molecule type" value="Genomic_DNA"/>
</dbReference>
<reference evidence="2 3" key="1">
    <citation type="submission" date="2020-01" db="EMBL/GenBank/DDBJ databases">
        <title>Sulfitobacter sediminilitoris sp. nov., isolated from a tidal flat.</title>
        <authorList>
            <person name="Park S."/>
            <person name="Yoon J.-H."/>
        </authorList>
    </citation>
    <scope>NUCLEOTIDE SEQUENCE [LARGE SCALE GENOMIC DNA]</scope>
    <source>
        <strain evidence="2 3">JBTF-M27</strain>
    </source>
</reference>
<dbReference type="RefSeq" id="WP_164356143.1">
    <property type="nucleotide sequence ID" value="NZ_JAABNT010000030.1"/>
</dbReference>
<dbReference type="Proteomes" id="UP000468591">
    <property type="component" value="Unassembled WGS sequence"/>
</dbReference>
<gene>
    <name evidence="2" type="ORF">GV827_21680</name>
</gene>
<proteinExistence type="predicted"/>
<organism evidence="2 3">
    <name type="scientific">Sulfitobacter sediminilitoris</name>
    <dbReference type="NCBI Taxonomy" id="2698830"/>
    <lineage>
        <taxon>Bacteria</taxon>
        <taxon>Pseudomonadati</taxon>
        <taxon>Pseudomonadota</taxon>
        <taxon>Alphaproteobacteria</taxon>
        <taxon>Rhodobacterales</taxon>
        <taxon>Roseobacteraceae</taxon>
        <taxon>Sulfitobacter</taxon>
    </lineage>
</organism>
<accession>A0A6P0CKC3</accession>
<feature type="chain" id="PRO_5026818328" description="Dirigent protein" evidence="1">
    <location>
        <begin position="22"/>
        <end position="155"/>
    </location>
</feature>
<protein>
    <recommendedName>
        <fullName evidence="4">Dirigent protein</fullName>
    </recommendedName>
</protein>
<evidence type="ECO:0000256" key="1">
    <source>
        <dbReference type="SAM" id="SignalP"/>
    </source>
</evidence>
<evidence type="ECO:0000313" key="3">
    <source>
        <dbReference type="Proteomes" id="UP000468591"/>
    </source>
</evidence>
<sequence>MKPSVFYIALAGFLGSGPVFAEDRIELNTIYPLNQEYFQLSDSIYYMQDNRGYFEVVDGPLEEGPARCVGGGFGAQNGENSIQGVCVFGAGEDTFTMRWKAGEQGGANTWSIVGGTGKFDGMTGEGIATTGVEIMYKAMPLRQSHIVGMVNIPDH</sequence>
<keyword evidence="3" id="KW-1185">Reference proteome</keyword>
<name>A0A6P0CKC3_9RHOB</name>
<keyword evidence="1" id="KW-0732">Signal</keyword>
<feature type="signal peptide" evidence="1">
    <location>
        <begin position="1"/>
        <end position="21"/>
    </location>
</feature>